<dbReference type="Gene3D" id="3.40.50.300">
    <property type="entry name" value="P-loop containing nucleotide triphosphate hydrolases"/>
    <property type="match status" value="1"/>
</dbReference>
<dbReference type="AlphaFoldDB" id="A0A415TDD2"/>
<proteinExistence type="predicted"/>
<name>A0A415TDD2_9BACT</name>
<comment type="caution">
    <text evidence="1">The sequence shown here is derived from an EMBL/GenBank/DDBJ whole genome shotgun (WGS) entry which is preliminary data.</text>
</comment>
<dbReference type="Proteomes" id="UP000285109">
    <property type="component" value="Unassembled WGS sequence"/>
</dbReference>
<dbReference type="InterPro" id="IPR027417">
    <property type="entry name" value="P-loop_NTPase"/>
</dbReference>
<dbReference type="SUPFAM" id="SSF52540">
    <property type="entry name" value="P-loop containing nucleoside triphosphate hydrolases"/>
    <property type="match status" value="1"/>
</dbReference>
<evidence type="ECO:0000313" key="2">
    <source>
        <dbReference type="Proteomes" id="UP000285109"/>
    </source>
</evidence>
<sequence>MKRKHMVTRFRLPYTAKQVYAMLYEACRVEVAHRHREFNATEQYKKHLWDISNWITSEASTFGLFLCGGAGNGKTTILRALQNLINYLRSDEGYSSNVNTYPVRGYMIVPAKELVLLAKAYNNPTRDNISDVARYKRLREVEILAIDDLGSEPKESIHYGDYVTAAMDILSFRYEEQFCTLVSSNLTAKGISEYYDERIADRFREMMLIINFGNEQSFRKQ</sequence>
<evidence type="ECO:0000313" key="1">
    <source>
        <dbReference type="EMBL" id="RHM99406.1"/>
    </source>
</evidence>
<dbReference type="RefSeq" id="WP_117834049.1">
    <property type="nucleotide sequence ID" value="NZ_JADMTX010000005.1"/>
</dbReference>
<accession>A0A415TDD2</accession>
<evidence type="ECO:0008006" key="3">
    <source>
        <dbReference type="Google" id="ProtNLM"/>
    </source>
</evidence>
<organism evidence="1 2">
    <name type="scientific">Phocaeicola plebeius</name>
    <dbReference type="NCBI Taxonomy" id="310297"/>
    <lineage>
        <taxon>Bacteria</taxon>
        <taxon>Pseudomonadati</taxon>
        <taxon>Bacteroidota</taxon>
        <taxon>Bacteroidia</taxon>
        <taxon>Bacteroidales</taxon>
        <taxon>Bacteroidaceae</taxon>
        <taxon>Phocaeicola</taxon>
    </lineage>
</organism>
<protein>
    <recommendedName>
        <fullName evidence="3">ATP-binding protein</fullName>
    </recommendedName>
</protein>
<gene>
    <name evidence="1" type="ORF">DWZ34_04615</name>
</gene>
<dbReference type="EMBL" id="QRQK01000006">
    <property type="protein sequence ID" value="RHM99406.1"/>
    <property type="molecule type" value="Genomic_DNA"/>
</dbReference>
<reference evidence="1 2" key="1">
    <citation type="submission" date="2018-08" db="EMBL/GenBank/DDBJ databases">
        <title>A genome reference for cultivated species of the human gut microbiota.</title>
        <authorList>
            <person name="Zou Y."/>
            <person name="Xue W."/>
            <person name="Luo G."/>
        </authorList>
    </citation>
    <scope>NUCLEOTIDE SEQUENCE [LARGE SCALE GENOMIC DNA]</scope>
    <source>
        <strain evidence="1 2">AF31-28B-AC</strain>
    </source>
</reference>